<evidence type="ECO:0000313" key="2">
    <source>
        <dbReference type="Proteomes" id="UP000799291"/>
    </source>
</evidence>
<dbReference type="EMBL" id="MU005618">
    <property type="protein sequence ID" value="KAF2677788.1"/>
    <property type="molecule type" value="Genomic_DNA"/>
</dbReference>
<name>A0A6G1II70_9PLEO</name>
<dbReference type="AlphaFoldDB" id="A0A6G1II70"/>
<protein>
    <submittedName>
        <fullName evidence="1">Uncharacterized protein</fullName>
    </submittedName>
</protein>
<keyword evidence="2" id="KW-1185">Reference proteome</keyword>
<sequence>MRRTRAKDERKGHKRPEANAELSSLGLPTHIRLLIYEHLFSHTGYLNVHRGCSFNLFIGLACKEYTLPEVRYQSGDLSIFCVCRSINEEVTSFLYCKNEFLLKTYHSTGWELVRCWLEVIGPKAMAQLRKIKIKTLGGAWRCLECFNSRLQDPAKHCRYLSFTFWTLSGPLQT</sequence>
<evidence type="ECO:0000313" key="1">
    <source>
        <dbReference type="EMBL" id="KAF2677788.1"/>
    </source>
</evidence>
<proteinExistence type="predicted"/>
<dbReference type="Proteomes" id="UP000799291">
    <property type="component" value="Unassembled WGS sequence"/>
</dbReference>
<gene>
    <name evidence="1" type="ORF">K458DRAFT_395594</name>
</gene>
<accession>A0A6G1II70</accession>
<organism evidence="1 2">
    <name type="scientific">Lentithecium fluviatile CBS 122367</name>
    <dbReference type="NCBI Taxonomy" id="1168545"/>
    <lineage>
        <taxon>Eukaryota</taxon>
        <taxon>Fungi</taxon>
        <taxon>Dikarya</taxon>
        <taxon>Ascomycota</taxon>
        <taxon>Pezizomycotina</taxon>
        <taxon>Dothideomycetes</taxon>
        <taxon>Pleosporomycetidae</taxon>
        <taxon>Pleosporales</taxon>
        <taxon>Massarineae</taxon>
        <taxon>Lentitheciaceae</taxon>
        <taxon>Lentithecium</taxon>
    </lineage>
</organism>
<reference evidence="1" key="1">
    <citation type="journal article" date="2020" name="Stud. Mycol.">
        <title>101 Dothideomycetes genomes: a test case for predicting lifestyles and emergence of pathogens.</title>
        <authorList>
            <person name="Haridas S."/>
            <person name="Albert R."/>
            <person name="Binder M."/>
            <person name="Bloem J."/>
            <person name="Labutti K."/>
            <person name="Salamov A."/>
            <person name="Andreopoulos B."/>
            <person name="Baker S."/>
            <person name="Barry K."/>
            <person name="Bills G."/>
            <person name="Bluhm B."/>
            <person name="Cannon C."/>
            <person name="Castanera R."/>
            <person name="Culley D."/>
            <person name="Daum C."/>
            <person name="Ezra D."/>
            <person name="Gonzalez J."/>
            <person name="Henrissat B."/>
            <person name="Kuo A."/>
            <person name="Liang C."/>
            <person name="Lipzen A."/>
            <person name="Lutzoni F."/>
            <person name="Magnuson J."/>
            <person name="Mondo S."/>
            <person name="Nolan M."/>
            <person name="Ohm R."/>
            <person name="Pangilinan J."/>
            <person name="Park H.-J."/>
            <person name="Ramirez L."/>
            <person name="Alfaro M."/>
            <person name="Sun H."/>
            <person name="Tritt A."/>
            <person name="Yoshinaga Y."/>
            <person name="Zwiers L.-H."/>
            <person name="Turgeon B."/>
            <person name="Goodwin S."/>
            <person name="Spatafora J."/>
            <person name="Crous P."/>
            <person name="Grigoriev I."/>
        </authorList>
    </citation>
    <scope>NUCLEOTIDE SEQUENCE</scope>
    <source>
        <strain evidence="1">CBS 122367</strain>
    </source>
</reference>